<proteinExistence type="predicted"/>
<protein>
    <submittedName>
        <fullName evidence="2">Uncharacterized protein</fullName>
    </submittedName>
</protein>
<sequence length="57" mass="6451">MDITLILFAIIAVAGYTFMFKLTRIIKPDIDFSDKSSISIAFVILILAILYFVYLTS</sequence>
<name>A0AAX3M606_9BACL</name>
<dbReference type="RefSeq" id="WP_273615558.1">
    <property type="nucleotide sequence ID" value="NZ_CP117416.1"/>
</dbReference>
<dbReference type="EMBL" id="CP117416">
    <property type="protein sequence ID" value="WCT57337.1"/>
    <property type="molecule type" value="Genomic_DNA"/>
</dbReference>
<evidence type="ECO:0000256" key="1">
    <source>
        <dbReference type="SAM" id="Phobius"/>
    </source>
</evidence>
<dbReference type="Proteomes" id="UP001220509">
    <property type="component" value="Chromosome"/>
</dbReference>
<keyword evidence="1" id="KW-0812">Transmembrane</keyword>
<dbReference type="AlphaFoldDB" id="A0AAX3M606"/>
<organism evidence="2 3">
    <name type="scientific">Paenibacillus kyungheensis</name>
    <dbReference type="NCBI Taxonomy" id="1452732"/>
    <lineage>
        <taxon>Bacteria</taxon>
        <taxon>Bacillati</taxon>
        <taxon>Bacillota</taxon>
        <taxon>Bacilli</taxon>
        <taxon>Bacillales</taxon>
        <taxon>Paenibacillaceae</taxon>
        <taxon>Paenibacillus</taxon>
    </lineage>
</organism>
<keyword evidence="1" id="KW-1133">Transmembrane helix</keyword>
<keyword evidence="1" id="KW-0472">Membrane</keyword>
<accession>A0AAX3M606</accession>
<evidence type="ECO:0000313" key="3">
    <source>
        <dbReference type="Proteomes" id="UP001220509"/>
    </source>
</evidence>
<dbReference type="KEGG" id="pka:PQ456_07475"/>
<keyword evidence="3" id="KW-1185">Reference proteome</keyword>
<evidence type="ECO:0000313" key="2">
    <source>
        <dbReference type="EMBL" id="WCT57337.1"/>
    </source>
</evidence>
<reference evidence="2 3" key="1">
    <citation type="submission" date="2023-02" db="EMBL/GenBank/DDBJ databases">
        <title>Genome sequence of Paenibacillus kyungheensis KACC 18744.</title>
        <authorList>
            <person name="Kim S."/>
            <person name="Heo J."/>
            <person name="Kwon S.-W."/>
        </authorList>
    </citation>
    <scope>NUCLEOTIDE SEQUENCE [LARGE SCALE GENOMIC DNA]</scope>
    <source>
        <strain evidence="2 3">KACC 18744</strain>
    </source>
</reference>
<gene>
    <name evidence="2" type="ORF">PQ456_07475</name>
</gene>
<feature type="transmembrane region" description="Helical" evidence="1">
    <location>
        <begin position="38"/>
        <end position="55"/>
    </location>
</feature>
<feature type="transmembrane region" description="Helical" evidence="1">
    <location>
        <begin position="6"/>
        <end position="26"/>
    </location>
</feature>